<gene>
    <name evidence="1" type="ORF">SPSK_06070</name>
</gene>
<reference evidence="1 2" key="1">
    <citation type="journal article" date="2014" name="BMC Genomics">
        <title>Comparative genomics of the major fungal agents of human and animal Sporotrichosis: Sporothrix schenckii and Sporothrix brasiliensis.</title>
        <authorList>
            <person name="Teixeira M.M."/>
            <person name="de Almeida L.G."/>
            <person name="Kubitschek-Barreira P."/>
            <person name="Alves F.L."/>
            <person name="Kioshima E.S."/>
            <person name="Abadio A.K."/>
            <person name="Fernandes L."/>
            <person name="Derengowski L.S."/>
            <person name="Ferreira K.S."/>
            <person name="Souza R.C."/>
            <person name="Ruiz J.C."/>
            <person name="de Andrade N.C."/>
            <person name="Paes H.C."/>
            <person name="Nicola A.M."/>
            <person name="Albuquerque P."/>
            <person name="Gerber A.L."/>
            <person name="Martins V.P."/>
            <person name="Peconick L.D."/>
            <person name="Neto A.V."/>
            <person name="Chaucanez C.B."/>
            <person name="Silva P.A."/>
            <person name="Cunha O.L."/>
            <person name="de Oliveira F.F."/>
            <person name="dos Santos T.C."/>
            <person name="Barros A.L."/>
            <person name="Soares M.A."/>
            <person name="de Oliveira L.M."/>
            <person name="Marini M.M."/>
            <person name="Villalobos-Duno H."/>
            <person name="Cunha M.M."/>
            <person name="de Hoog S."/>
            <person name="da Silveira J.F."/>
            <person name="Henrissat B."/>
            <person name="Nino-Vega G.A."/>
            <person name="Cisalpino P.S."/>
            <person name="Mora-Montes H.M."/>
            <person name="Almeida S.R."/>
            <person name="Stajich J.E."/>
            <person name="Lopes-Bezerra L.M."/>
            <person name="Vasconcelos A.T."/>
            <person name="Felipe M.S."/>
        </authorList>
    </citation>
    <scope>NUCLEOTIDE SEQUENCE [LARGE SCALE GENOMIC DNA]</scope>
    <source>
        <strain evidence="1 2">1099-18</strain>
    </source>
</reference>
<evidence type="ECO:0008006" key="3">
    <source>
        <dbReference type="Google" id="ProtNLM"/>
    </source>
</evidence>
<name>A0A0F2MLZ8_SPOSC</name>
<sequence length="616" mass="70638">MIHLSRYQECAQRVGYIEATFDREEWFSSEGLDSFMEVYKQHEPEPISSREAQQLVEDDLYRYEKSARMPVFPLCGTMPTLPRLHQSALQSFDFEALKKHGNGSVTQKDRPLLWTALHPPHITWEDYREYNRAALPFVSLPDEILLLIWTQTNYATRMVLRQTCKRFHNFFVSDQPAARPSTAGPLWRMDGRMVLPLHAMPPKNPRITEPYLECLRRNMTGYCGPCASLRHYLAQRVKARVDALVMLQDIHRVKTLDLVPRTKKEWGERHMARLPYTTVEEYLADPEAEGPKTLFCGFSRDRHPTTVFIHAQRHGLRDDRHPHGAPTKVPARKRHCIGAEGMVGMCQHMWAGPLGWVLGSPDASPCALYGVPPIFLVTPQREVLQCWAIPILQIQMHAADDGERVRMPPWKHDLIEGLERNYEFLEELMCGHIAPNDPRLMLPFESGQCICFENRHDMAYAAGAFHSHTDTPCCRCRAKTGGHDSGDNSSESAFLTQDQPATAFFGDRINRAANLDGQVDATVRAVHSMRNDTVHRFACPHCPAIYSWAKDHETGTIYFQFASQTGPITKPTDRQWLQLVHPTWRLPRAGEDMMFRTHCTDRYCRTTIEWTNHAGG</sequence>
<dbReference type="RefSeq" id="XP_016592735.1">
    <property type="nucleotide sequence ID" value="XM_016732778.1"/>
</dbReference>
<comment type="caution">
    <text evidence="1">The sequence shown here is derived from an EMBL/GenBank/DDBJ whole genome shotgun (WGS) entry which is preliminary data.</text>
</comment>
<proteinExistence type="predicted"/>
<dbReference type="AlphaFoldDB" id="A0A0F2MLZ8"/>
<dbReference type="Proteomes" id="UP000033710">
    <property type="component" value="Unassembled WGS sequence"/>
</dbReference>
<dbReference type="EMBL" id="AXCR01000001">
    <property type="protein sequence ID" value="KJR90059.1"/>
    <property type="molecule type" value="Genomic_DNA"/>
</dbReference>
<dbReference type="SUPFAM" id="SSF81383">
    <property type="entry name" value="F-box domain"/>
    <property type="match status" value="1"/>
</dbReference>
<dbReference type="OrthoDB" id="10284113at2759"/>
<evidence type="ECO:0000313" key="1">
    <source>
        <dbReference type="EMBL" id="KJR90059.1"/>
    </source>
</evidence>
<dbReference type="GeneID" id="27668055"/>
<evidence type="ECO:0000313" key="2">
    <source>
        <dbReference type="Proteomes" id="UP000033710"/>
    </source>
</evidence>
<reference evidence="1 2" key="2">
    <citation type="journal article" date="2015" name="Eukaryot. Cell">
        <title>Asexual propagation of a virulent clone complex in a human and feline outbreak of sporotrichosis.</title>
        <authorList>
            <person name="Teixeira Mde M."/>
            <person name="Rodrigues A.M."/>
            <person name="Tsui C.K."/>
            <person name="de Almeida L.G."/>
            <person name="Van Diepeningen A.D."/>
            <person name="van den Ende B.G."/>
            <person name="Fernandes G.F."/>
            <person name="Kano R."/>
            <person name="Hamelin R.C."/>
            <person name="Lopes-Bezerra L.M."/>
            <person name="Vasconcelos A.T."/>
            <person name="de Hoog S."/>
            <person name="de Camargo Z.P."/>
            <person name="Felipe M.S."/>
        </authorList>
    </citation>
    <scope>NUCLEOTIDE SEQUENCE [LARGE SCALE GENOMIC DNA]</scope>
    <source>
        <strain evidence="1 2">1099-18</strain>
    </source>
</reference>
<dbReference type="InterPro" id="IPR036047">
    <property type="entry name" value="F-box-like_dom_sf"/>
</dbReference>
<protein>
    <recommendedName>
        <fullName evidence="3">F-box domain-containing protein</fullName>
    </recommendedName>
</protein>
<dbReference type="CDD" id="cd09917">
    <property type="entry name" value="F-box_SF"/>
    <property type="match status" value="1"/>
</dbReference>
<dbReference type="VEuPathDB" id="FungiDB:SPSK_06070"/>
<organism evidence="1 2">
    <name type="scientific">Sporothrix schenckii 1099-18</name>
    <dbReference type="NCBI Taxonomy" id="1397361"/>
    <lineage>
        <taxon>Eukaryota</taxon>
        <taxon>Fungi</taxon>
        <taxon>Dikarya</taxon>
        <taxon>Ascomycota</taxon>
        <taxon>Pezizomycotina</taxon>
        <taxon>Sordariomycetes</taxon>
        <taxon>Sordariomycetidae</taxon>
        <taxon>Ophiostomatales</taxon>
        <taxon>Ophiostomataceae</taxon>
        <taxon>Sporothrix</taxon>
    </lineage>
</organism>
<accession>A0A0F2MLZ8</accession>
<dbReference type="KEGG" id="ssck:SPSK_06070"/>